<organism evidence="1">
    <name type="scientific">marine metagenome</name>
    <dbReference type="NCBI Taxonomy" id="408172"/>
    <lineage>
        <taxon>unclassified sequences</taxon>
        <taxon>metagenomes</taxon>
        <taxon>ecological metagenomes</taxon>
    </lineage>
</organism>
<dbReference type="AlphaFoldDB" id="A0A382LKQ5"/>
<sequence>MDTVKKQIYQNVIDSLCLADNYRTVEHLIPEKDDDTILEEMTHKLVSLLRKDKVQYKDVPNVGRFPVDYTTLNFD</sequence>
<dbReference type="EMBL" id="UINC01087740">
    <property type="protein sequence ID" value="SVC37358.1"/>
    <property type="molecule type" value="Genomic_DNA"/>
</dbReference>
<accession>A0A382LKQ5</accession>
<evidence type="ECO:0000313" key="1">
    <source>
        <dbReference type="EMBL" id="SVC37358.1"/>
    </source>
</evidence>
<gene>
    <name evidence="1" type="ORF">METZ01_LOCUS290212</name>
</gene>
<name>A0A382LKQ5_9ZZZZ</name>
<protein>
    <submittedName>
        <fullName evidence="1">Uncharacterized protein</fullName>
    </submittedName>
</protein>
<proteinExistence type="predicted"/>
<reference evidence="1" key="1">
    <citation type="submission" date="2018-05" db="EMBL/GenBank/DDBJ databases">
        <authorList>
            <person name="Lanie J.A."/>
            <person name="Ng W.-L."/>
            <person name="Kazmierczak K.M."/>
            <person name="Andrzejewski T.M."/>
            <person name="Davidsen T.M."/>
            <person name="Wayne K.J."/>
            <person name="Tettelin H."/>
            <person name="Glass J.I."/>
            <person name="Rusch D."/>
            <person name="Podicherti R."/>
            <person name="Tsui H.-C.T."/>
            <person name="Winkler M.E."/>
        </authorList>
    </citation>
    <scope>NUCLEOTIDE SEQUENCE</scope>
</reference>